<proteinExistence type="predicted"/>
<keyword evidence="4" id="KW-1185">Reference proteome</keyword>
<feature type="transmembrane region" description="Helical" evidence="2">
    <location>
        <begin position="116"/>
        <end position="138"/>
    </location>
</feature>
<feature type="transmembrane region" description="Helical" evidence="2">
    <location>
        <begin position="6"/>
        <end position="28"/>
    </location>
</feature>
<feature type="transmembrane region" description="Helical" evidence="2">
    <location>
        <begin position="77"/>
        <end position="104"/>
    </location>
</feature>
<gene>
    <name evidence="3" type="ORF">CONPUDRAFT_139209</name>
</gene>
<dbReference type="RefSeq" id="XP_007772624.1">
    <property type="nucleotide sequence ID" value="XM_007774434.1"/>
</dbReference>
<dbReference type="GeneID" id="19201312"/>
<feature type="transmembrane region" description="Helical" evidence="2">
    <location>
        <begin position="163"/>
        <end position="188"/>
    </location>
</feature>
<dbReference type="KEGG" id="cput:CONPUDRAFT_139209"/>
<dbReference type="Proteomes" id="UP000053558">
    <property type="component" value="Unassembled WGS sequence"/>
</dbReference>
<dbReference type="PROSITE" id="PS51257">
    <property type="entry name" value="PROKAR_LIPOPROTEIN"/>
    <property type="match status" value="1"/>
</dbReference>
<keyword evidence="2" id="KW-0472">Membrane</keyword>
<name>A0A5M3MDA8_CONPW</name>
<dbReference type="OrthoDB" id="3256745at2759"/>
<feature type="transmembrane region" description="Helical" evidence="2">
    <location>
        <begin position="411"/>
        <end position="431"/>
    </location>
</feature>
<feature type="transmembrane region" description="Helical" evidence="2">
    <location>
        <begin position="35"/>
        <end position="57"/>
    </location>
</feature>
<evidence type="ECO:0000313" key="4">
    <source>
        <dbReference type="Proteomes" id="UP000053558"/>
    </source>
</evidence>
<feature type="transmembrane region" description="Helical" evidence="2">
    <location>
        <begin position="451"/>
        <end position="471"/>
    </location>
</feature>
<feature type="region of interest" description="Disordered" evidence="1">
    <location>
        <begin position="287"/>
        <end position="374"/>
    </location>
</feature>
<keyword evidence="2" id="KW-0812">Transmembrane</keyword>
<comment type="caution">
    <text evidence="3">The sequence shown here is derived from an EMBL/GenBank/DDBJ whole genome shotgun (WGS) entry which is preliminary data.</text>
</comment>
<reference evidence="4" key="1">
    <citation type="journal article" date="2012" name="Science">
        <title>The Paleozoic origin of enzymatic lignin decomposition reconstructed from 31 fungal genomes.</title>
        <authorList>
            <person name="Floudas D."/>
            <person name="Binder M."/>
            <person name="Riley R."/>
            <person name="Barry K."/>
            <person name="Blanchette R.A."/>
            <person name="Henrissat B."/>
            <person name="Martinez A.T."/>
            <person name="Otillar R."/>
            <person name="Spatafora J.W."/>
            <person name="Yadav J.S."/>
            <person name="Aerts A."/>
            <person name="Benoit I."/>
            <person name="Boyd A."/>
            <person name="Carlson A."/>
            <person name="Copeland A."/>
            <person name="Coutinho P.M."/>
            <person name="de Vries R.P."/>
            <person name="Ferreira P."/>
            <person name="Findley K."/>
            <person name="Foster B."/>
            <person name="Gaskell J."/>
            <person name="Glotzer D."/>
            <person name="Gorecki P."/>
            <person name="Heitman J."/>
            <person name="Hesse C."/>
            <person name="Hori C."/>
            <person name="Igarashi K."/>
            <person name="Jurgens J.A."/>
            <person name="Kallen N."/>
            <person name="Kersten P."/>
            <person name="Kohler A."/>
            <person name="Kuees U."/>
            <person name="Kumar T.K.A."/>
            <person name="Kuo A."/>
            <person name="LaButti K."/>
            <person name="Larrondo L.F."/>
            <person name="Lindquist E."/>
            <person name="Ling A."/>
            <person name="Lombard V."/>
            <person name="Lucas S."/>
            <person name="Lundell T."/>
            <person name="Martin R."/>
            <person name="McLaughlin D.J."/>
            <person name="Morgenstern I."/>
            <person name="Morin E."/>
            <person name="Murat C."/>
            <person name="Nagy L.G."/>
            <person name="Nolan M."/>
            <person name="Ohm R.A."/>
            <person name="Patyshakuliyeva A."/>
            <person name="Rokas A."/>
            <person name="Ruiz-Duenas F.J."/>
            <person name="Sabat G."/>
            <person name="Salamov A."/>
            <person name="Samejima M."/>
            <person name="Schmutz J."/>
            <person name="Slot J.C."/>
            <person name="St John F."/>
            <person name="Stenlid J."/>
            <person name="Sun H."/>
            <person name="Sun S."/>
            <person name="Syed K."/>
            <person name="Tsang A."/>
            <person name="Wiebenga A."/>
            <person name="Young D."/>
            <person name="Pisabarro A."/>
            <person name="Eastwood D.C."/>
            <person name="Martin F."/>
            <person name="Cullen D."/>
            <person name="Grigoriev I.V."/>
            <person name="Hibbett D.S."/>
        </authorList>
    </citation>
    <scope>NUCLEOTIDE SEQUENCE [LARGE SCALE GENOMIC DNA]</scope>
    <source>
        <strain evidence="4">RWD-64-598 SS2</strain>
    </source>
</reference>
<evidence type="ECO:0000256" key="2">
    <source>
        <dbReference type="SAM" id="Phobius"/>
    </source>
</evidence>
<organism evidence="3 4">
    <name type="scientific">Coniophora puteana (strain RWD-64-598)</name>
    <name type="common">Brown rot fungus</name>
    <dbReference type="NCBI Taxonomy" id="741705"/>
    <lineage>
        <taxon>Eukaryota</taxon>
        <taxon>Fungi</taxon>
        <taxon>Dikarya</taxon>
        <taxon>Basidiomycota</taxon>
        <taxon>Agaricomycotina</taxon>
        <taxon>Agaricomycetes</taxon>
        <taxon>Agaricomycetidae</taxon>
        <taxon>Boletales</taxon>
        <taxon>Coniophorineae</taxon>
        <taxon>Coniophoraceae</taxon>
        <taxon>Coniophora</taxon>
    </lineage>
</organism>
<dbReference type="EMBL" id="JH711584">
    <property type="protein sequence ID" value="EIW77208.1"/>
    <property type="molecule type" value="Genomic_DNA"/>
</dbReference>
<feature type="compositionally biased region" description="Polar residues" evidence="1">
    <location>
        <begin position="357"/>
        <end position="374"/>
    </location>
</feature>
<dbReference type="OMA" id="FCLGMIW"/>
<sequence>MIPFALKAVWFGLSFSGMIACWIVLILFSKVLNSWWVLMMYCVHTTILESAFCLGMIYRMDPSRMPKLFCIVQTLLIYHSAYALAGVCAVFTVATTCSVIWPMRWTRKKSILTWRWFYLFPTVLFPLGALAIAIPILLKADAIQPTGDDMHCDANSPEWGRFLGYAGITLVVSMPCFFLSGAAVIRVWRVHMQRKKLNPTIELTQAFSPVDSSPHPTQPSHISQRSGSFNFGTAITTSNGRNHTTRSERANFKERASSPHLYDMSDTECIDVADDVTLDRYLLENPKDLESAAQDDSDSRISKPGPRDSWSADLNDALPHMDDAYEPKRSRSHSQSHSKTQSRSTLRTPVFSPPTPVGSTPTDGPPSSASPTTSVKKHLLSFVGVRSQDGQKTKQVSSMVASQRTRSLTPAIWRLLLFQVAFFTIQTLAALSTIVDVARRKPTPTPFGTQHVALILAGWGPAIVFGHLPSIREQLLTWRR</sequence>
<dbReference type="AlphaFoldDB" id="A0A5M3MDA8"/>
<feature type="compositionally biased region" description="Basic and acidic residues" evidence="1">
    <location>
        <begin position="319"/>
        <end position="329"/>
    </location>
</feature>
<protein>
    <submittedName>
        <fullName evidence="3">Uncharacterized protein</fullName>
    </submittedName>
</protein>
<dbReference type="SUPFAM" id="SSF81321">
    <property type="entry name" value="Family A G protein-coupled receptor-like"/>
    <property type="match status" value="1"/>
</dbReference>
<evidence type="ECO:0000313" key="3">
    <source>
        <dbReference type="EMBL" id="EIW77208.1"/>
    </source>
</evidence>
<feature type="compositionally biased region" description="Basic and acidic residues" evidence="1">
    <location>
        <begin position="245"/>
        <end position="257"/>
    </location>
</feature>
<evidence type="ECO:0000256" key="1">
    <source>
        <dbReference type="SAM" id="MobiDB-lite"/>
    </source>
</evidence>
<feature type="region of interest" description="Disordered" evidence="1">
    <location>
        <begin position="207"/>
        <end position="258"/>
    </location>
</feature>
<feature type="compositionally biased region" description="Polar residues" evidence="1">
    <location>
        <begin position="207"/>
        <end position="242"/>
    </location>
</feature>
<accession>A0A5M3MDA8</accession>
<keyword evidence="2" id="KW-1133">Transmembrane helix</keyword>